<accession>A0A0S4JNT6</accession>
<feature type="coiled-coil region" evidence="1">
    <location>
        <begin position="462"/>
        <end position="496"/>
    </location>
</feature>
<feature type="region of interest" description="Disordered" evidence="2">
    <location>
        <begin position="1"/>
        <end position="61"/>
    </location>
</feature>
<feature type="region of interest" description="Disordered" evidence="2">
    <location>
        <begin position="559"/>
        <end position="579"/>
    </location>
</feature>
<gene>
    <name evidence="3" type="ORF">BSAL_34245</name>
</gene>
<dbReference type="Gene3D" id="1.10.287.1490">
    <property type="match status" value="1"/>
</dbReference>
<evidence type="ECO:0000256" key="2">
    <source>
        <dbReference type="SAM" id="MobiDB-lite"/>
    </source>
</evidence>
<dbReference type="PANTHER" id="PTHR43977">
    <property type="entry name" value="STRUCTURAL MAINTENANCE OF CHROMOSOMES PROTEIN 3"/>
    <property type="match status" value="1"/>
</dbReference>
<sequence length="857" mass="99020">MSRPQRSAPLPPPGPSGLWSAESPHHHHSSSLYLPNASVFTPRGATSGAQPASGNTSGYLEEPSDVDAAAVAAAAGGNPNAVQMGIMKGRLQGLQHELQTSKRDMKDMSDRLTVTTTKLNEQKVQNSALTHKYSSLMTKLSETEQAEKQLEESLVNERRNAASIREAADRYRQEVQDQEETIAQLKHQLSAKPIVDPAIAIAIRDRNQYLPTREVLERQQVIVREKETLLEQMTTALDRLVLGQEEDETTLFVCRSAVLSAATDLETKLAHTENVVDNLNKLFQQYAHEQEEETTRMMMSLMNENKELWTHVTKMRYDLDRANSELVARNKRQAEWIPKDQHEYALKQVAILEERLKKAQLTIEAQTTTEQTVEEKIRDLFHQLNASKLRCDALDAELDQSQSTLRERELELDTLQAIVKQKSQEVIELDTLQQHQAAQIRSLTEQIDVLQETFETEGRNQLRRAQTERDEALDALTRLRSDFEDALHRLATIEKELDQRTSYFNSYKVSIEEQHASYARTLQEELSHNRSLFERELEDLRRELTDRTSELHTVTRELDEERADRQGTKAALRSSDEETVQLRSEVNSLQASLGRSEERIKKLSAELESVRQQLHQHDHKRNSHQQEVQRLEANIAHLEELLVEERQRHAAHATAIEADWKESDKSRHSLHEEVKRLRTKVSESDQLRALKERMEKDKEQLMSENVRLHQQYQEVQQQNIDLQQTITTLKSRNSSSNALTSQMEELQRRLSELPSLRQAADEARREAMRFKEEMESLRHERDEMSTRLEFFLEESRLAAKKDNDLDRLFRDATSQVRRLDQQLEEVQRSATRRGVTFGERTGSPNSARRSPVRPWRN</sequence>
<organism evidence="3 4">
    <name type="scientific">Bodo saltans</name>
    <name type="common">Flagellated protozoan</name>
    <dbReference type="NCBI Taxonomy" id="75058"/>
    <lineage>
        <taxon>Eukaryota</taxon>
        <taxon>Discoba</taxon>
        <taxon>Euglenozoa</taxon>
        <taxon>Kinetoplastea</taxon>
        <taxon>Metakinetoplastina</taxon>
        <taxon>Eubodonida</taxon>
        <taxon>Bodonidae</taxon>
        <taxon>Bodo</taxon>
    </lineage>
</organism>
<dbReference type="OMA" id="RTMQDEY"/>
<keyword evidence="1" id="KW-0175">Coiled coil</keyword>
<keyword evidence="4" id="KW-1185">Reference proteome</keyword>
<feature type="coiled-coil region" evidence="1">
    <location>
        <begin position="91"/>
        <end position="188"/>
    </location>
</feature>
<feature type="region of interest" description="Disordered" evidence="2">
    <location>
        <begin position="820"/>
        <end position="857"/>
    </location>
</feature>
<reference evidence="4" key="1">
    <citation type="submission" date="2015-09" db="EMBL/GenBank/DDBJ databases">
        <authorList>
            <consortium name="Pathogen Informatics"/>
        </authorList>
    </citation>
    <scope>NUCLEOTIDE SEQUENCE [LARGE SCALE GENOMIC DNA]</scope>
    <source>
        <strain evidence="4">Lake Konstanz</strain>
    </source>
</reference>
<dbReference type="Proteomes" id="UP000051952">
    <property type="component" value="Unassembled WGS sequence"/>
</dbReference>
<proteinExistence type="predicted"/>
<dbReference type="OrthoDB" id="273438at2759"/>
<feature type="coiled-coil region" evidence="1">
    <location>
        <begin position="586"/>
        <end position="648"/>
    </location>
</feature>
<protein>
    <submittedName>
        <fullName evidence="3">Uncharacterized protein</fullName>
    </submittedName>
</protein>
<dbReference type="VEuPathDB" id="TriTrypDB:BSAL_34245"/>
<name>A0A0S4JNT6_BODSA</name>
<feature type="compositionally biased region" description="Polar residues" evidence="2">
    <location>
        <begin position="47"/>
        <end position="58"/>
    </location>
</feature>
<evidence type="ECO:0000313" key="4">
    <source>
        <dbReference type="Proteomes" id="UP000051952"/>
    </source>
</evidence>
<dbReference type="AlphaFoldDB" id="A0A0S4JNT6"/>
<evidence type="ECO:0000313" key="3">
    <source>
        <dbReference type="EMBL" id="CUG91810.1"/>
    </source>
</evidence>
<dbReference type="EMBL" id="CYKH01001973">
    <property type="protein sequence ID" value="CUG91810.1"/>
    <property type="molecule type" value="Genomic_DNA"/>
</dbReference>
<feature type="coiled-coil region" evidence="1">
    <location>
        <begin position="523"/>
        <end position="557"/>
    </location>
</feature>
<evidence type="ECO:0000256" key="1">
    <source>
        <dbReference type="SAM" id="Coils"/>
    </source>
</evidence>
<feature type="coiled-coil region" evidence="1">
    <location>
        <begin position="349"/>
        <end position="425"/>
    </location>
</feature>